<dbReference type="Gene3D" id="3.40.50.300">
    <property type="entry name" value="P-loop containing nucleotide triphosphate hydrolases"/>
    <property type="match status" value="1"/>
</dbReference>
<feature type="compositionally biased region" description="Basic and acidic residues" evidence="9">
    <location>
        <begin position="64"/>
        <end position="78"/>
    </location>
</feature>
<evidence type="ECO:0000256" key="3">
    <source>
        <dbReference type="ARBA" id="ARBA00022741"/>
    </source>
</evidence>
<dbReference type="InterPro" id="IPR027417">
    <property type="entry name" value="P-loop_NTPase"/>
</dbReference>
<dbReference type="PhylomeDB" id="A7RJV2"/>
<evidence type="ECO:0000313" key="12">
    <source>
        <dbReference type="Proteomes" id="UP000001593"/>
    </source>
</evidence>
<dbReference type="InParanoid" id="A7RJV2"/>
<comment type="similarity">
    <text evidence="8">Belongs to the activator 1 small subunits family. CTF18 subfamily.</text>
</comment>
<dbReference type="InterPro" id="IPR003959">
    <property type="entry name" value="ATPase_AAA_core"/>
</dbReference>
<dbReference type="GO" id="GO:0005524">
    <property type="term" value="F:ATP binding"/>
    <property type="evidence" value="ECO:0007669"/>
    <property type="project" value="UniProtKB-KW"/>
</dbReference>
<dbReference type="GO" id="GO:0003677">
    <property type="term" value="F:DNA binding"/>
    <property type="evidence" value="ECO:0000318"/>
    <property type="project" value="GO_Central"/>
</dbReference>
<dbReference type="CDD" id="cd18140">
    <property type="entry name" value="HLD_clamp_RFC"/>
    <property type="match status" value="1"/>
</dbReference>
<name>A7RJV2_NEMVE</name>
<evidence type="ECO:0000256" key="8">
    <source>
        <dbReference type="ARBA" id="ARBA00043975"/>
    </source>
</evidence>
<sequence length="602" mass="68435">AGEEEKQDEEESTPLHHGLWVEKYSPRHFTELLSDDAINRTLLQWLKLWDKVVFRRERKPVKHQPKEQKSNMDKKHNKDFRKFGKGGLDSDAWTVSSFDDNGYPVHKVALLCGPPGLGKTTLAHVIAQHAGYNVVEMNASDDRAVEVFRQKIEVATQMKSVLGANERPNCLVIDEIDGAPTPAINVLLSVLKQKQSVFILLDGGEVKKGKKKKKILQLLRPVICICNDQFVPSLRQLRQQALVAVFPQTIPGRLSSRLLEIARREGVSTDMTTLLALCDKAENDIRSCLNTLQFVHRRHGKLALEHVQSTTVGQKDLHKNLFTIWHEIFQLPKPKRKRFGLSNTVGGTQRRAEDIGFFTSDENLGVDPTQNVSSLTTRFHNILRLASSSGQYEKLMQGLFENYLNIKFKDTGLSAVVSGTEWLEFSDVVERKILQSQSFMLRGYSSFLSVAFHLLYATPTSSKLSYPSSQYECHLREVKTMNLLESLKSEACPRIRQVLNQRIALLDLFPLLLEIITPTLRPVNMQLFSAREKKQVTDLIDTMIAYNLTYHQERNSDGQYNYTLDPNIEEAVKFPGLAQHKQLTYATKQLVAREVSISALER</sequence>
<keyword evidence="3" id="KW-0547">Nucleotide-binding</keyword>
<keyword evidence="5" id="KW-0238">DNA-binding</keyword>
<keyword evidence="6" id="KW-0539">Nucleus</keyword>
<dbReference type="FunFam" id="3.40.50.300:FF:001083">
    <property type="entry name" value="Chromosome transmission fidelity factor 18"/>
    <property type="match status" value="1"/>
</dbReference>
<dbReference type="GO" id="GO:0005634">
    <property type="term" value="C:nucleus"/>
    <property type="evidence" value="ECO:0000318"/>
    <property type="project" value="GO_Central"/>
</dbReference>
<evidence type="ECO:0000256" key="1">
    <source>
        <dbReference type="ARBA" id="ARBA00004123"/>
    </source>
</evidence>
<keyword evidence="12" id="KW-1185">Reference proteome</keyword>
<protein>
    <recommendedName>
        <fullName evidence="10">AAA+ ATPase domain-containing protein</fullName>
    </recommendedName>
</protein>
<dbReference type="AlphaFoldDB" id="A7RJV2"/>
<reference evidence="11 12" key="1">
    <citation type="journal article" date="2007" name="Science">
        <title>Sea anemone genome reveals ancestral eumetazoan gene repertoire and genomic organization.</title>
        <authorList>
            <person name="Putnam N.H."/>
            <person name="Srivastava M."/>
            <person name="Hellsten U."/>
            <person name="Dirks B."/>
            <person name="Chapman J."/>
            <person name="Salamov A."/>
            <person name="Terry A."/>
            <person name="Shapiro H."/>
            <person name="Lindquist E."/>
            <person name="Kapitonov V.V."/>
            <person name="Jurka J."/>
            <person name="Genikhovich G."/>
            <person name="Grigoriev I.V."/>
            <person name="Lucas S.M."/>
            <person name="Steele R.E."/>
            <person name="Finnerty J.R."/>
            <person name="Technau U."/>
            <person name="Martindale M.Q."/>
            <person name="Rokhsar D.S."/>
        </authorList>
    </citation>
    <scope>NUCLEOTIDE SEQUENCE [LARGE SCALE GENOMIC DNA]</scope>
    <source>
        <strain evidence="12">CH2 X CH6</strain>
    </source>
</reference>
<dbReference type="GO" id="GO:0016887">
    <property type="term" value="F:ATP hydrolysis activity"/>
    <property type="evidence" value="ECO:0007669"/>
    <property type="project" value="InterPro"/>
</dbReference>
<evidence type="ECO:0000256" key="4">
    <source>
        <dbReference type="ARBA" id="ARBA00022840"/>
    </source>
</evidence>
<dbReference type="InterPro" id="IPR047854">
    <property type="entry name" value="RFC_lid"/>
</dbReference>
<evidence type="ECO:0000256" key="6">
    <source>
        <dbReference type="ARBA" id="ARBA00023242"/>
    </source>
</evidence>
<dbReference type="STRING" id="45351.A7RJV2"/>
<accession>A7RJV2</accession>
<dbReference type="PANTHER" id="PTHR46765:SF1">
    <property type="entry name" value="P-LOOP CONTAINING NUCLEOSIDE TRIPHOSPHATE HYDROLASES SUPERFAMILY PROTEIN"/>
    <property type="match status" value="1"/>
</dbReference>
<evidence type="ECO:0000256" key="7">
    <source>
        <dbReference type="ARBA" id="ARBA00023306"/>
    </source>
</evidence>
<keyword evidence="2" id="KW-0235">DNA replication</keyword>
<evidence type="ECO:0000256" key="5">
    <source>
        <dbReference type="ARBA" id="ARBA00023125"/>
    </source>
</evidence>
<evidence type="ECO:0000256" key="9">
    <source>
        <dbReference type="SAM" id="MobiDB-lite"/>
    </source>
</evidence>
<dbReference type="SMART" id="SM00382">
    <property type="entry name" value="AAA"/>
    <property type="match status" value="1"/>
</dbReference>
<dbReference type="OMA" id="QSIHYLC"/>
<feature type="non-terminal residue" evidence="11">
    <location>
        <position position="602"/>
    </location>
</feature>
<feature type="domain" description="AAA+ ATPase" evidence="10">
    <location>
        <begin position="105"/>
        <end position="256"/>
    </location>
</feature>
<dbReference type="PANTHER" id="PTHR46765">
    <property type="entry name" value="P-LOOP CONTAINING NUCLEOSIDE TRIPHOSPHATE HYDROLASES SUPERFAMILY PROTEIN"/>
    <property type="match status" value="1"/>
</dbReference>
<dbReference type="Gene3D" id="1.10.8.60">
    <property type="match status" value="1"/>
</dbReference>
<comment type="subcellular location">
    <subcellularLocation>
        <location evidence="1">Nucleus</location>
    </subcellularLocation>
</comment>
<dbReference type="eggNOG" id="KOG1969">
    <property type="taxonomic scope" value="Eukaryota"/>
</dbReference>
<feature type="region of interest" description="Disordered" evidence="9">
    <location>
        <begin position="59"/>
        <end position="78"/>
    </location>
</feature>
<dbReference type="SUPFAM" id="SSF52540">
    <property type="entry name" value="P-loop containing nucleoside triphosphate hydrolases"/>
    <property type="match status" value="1"/>
</dbReference>
<dbReference type="CDD" id="cd00009">
    <property type="entry name" value="AAA"/>
    <property type="match status" value="1"/>
</dbReference>
<dbReference type="EMBL" id="DS469514">
    <property type="protein sequence ID" value="EDO48429.1"/>
    <property type="molecule type" value="Genomic_DNA"/>
</dbReference>
<keyword evidence="7" id="KW-0131">Cell cycle</keyword>
<organism evidence="11 12">
    <name type="scientific">Nematostella vectensis</name>
    <name type="common">Starlet sea anemone</name>
    <dbReference type="NCBI Taxonomy" id="45351"/>
    <lineage>
        <taxon>Eukaryota</taxon>
        <taxon>Metazoa</taxon>
        <taxon>Cnidaria</taxon>
        <taxon>Anthozoa</taxon>
        <taxon>Hexacorallia</taxon>
        <taxon>Actiniaria</taxon>
        <taxon>Edwardsiidae</taxon>
        <taxon>Nematostella</taxon>
    </lineage>
</organism>
<gene>
    <name evidence="11" type="ORF">NEMVEDRAFT_v1g84034</name>
</gene>
<dbReference type="Pfam" id="PF00004">
    <property type="entry name" value="AAA"/>
    <property type="match status" value="1"/>
</dbReference>
<dbReference type="InterPro" id="IPR003593">
    <property type="entry name" value="AAA+_ATPase"/>
</dbReference>
<evidence type="ECO:0000259" key="10">
    <source>
        <dbReference type="SMART" id="SM00382"/>
    </source>
</evidence>
<keyword evidence="4" id="KW-0067">ATP-binding</keyword>
<proteinExistence type="inferred from homology"/>
<dbReference type="HOGENOM" id="CLU_004894_4_0_1"/>
<dbReference type="GO" id="GO:0006260">
    <property type="term" value="P:DNA replication"/>
    <property type="evidence" value="ECO:0007669"/>
    <property type="project" value="UniProtKB-KW"/>
</dbReference>
<dbReference type="InterPro" id="IPR053016">
    <property type="entry name" value="CTF18-RFC_complex"/>
</dbReference>
<evidence type="ECO:0000256" key="2">
    <source>
        <dbReference type="ARBA" id="ARBA00022705"/>
    </source>
</evidence>
<evidence type="ECO:0000313" key="11">
    <source>
        <dbReference type="EMBL" id="EDO48429.1"/>
    </source>
</evidence>
<dbReference type="Proteomes" id="UP000001593">
    <property type="component" value="Unassembled WGS sequence"/>
</dbReference>